<protein>
    <submittedName>
        <fullName evidence="2">Uncharacterized protein</fullName>
    </submittedName>
</protein>
<dbReference type="OrthoDB" id="8045052at2759"/>
<sequence>MRPFHGLCNQFTASCDRVRLQLSNTMGAQRKTVGSCLLLLLIANILWSTESGVGASYSPNSVLEIQLGDLLIEQFKYIPTLGGYEYGYTLPNGTHRDELGELLNANSTPEEIRNANNYARNARPSRRPGVKNRKLSPKSLSSLAG</sequence>
<dbReference type="AlphaFoldDB" id="A0A484C0Q5"/>
<evidence type="ECO:0000313" key="2">
    <source>
        <dbReference type="EMBL" id="TDG53420.1"/>
    </source>
</evidence>
<organism evidence="2 3">
    <name type="scientific">Drosophila navojoa</name>
    <name type="common">Fruit fly</name>
    <dbReference type="NCBI Taxonomy" id="7232"/>
    <lineage>
        <taxon>Eukaryota</taxon>
        <taxon>Metazoa</taxon>
        <taxon>Ecdysozoa</taxon>
        <taxon>Arthropoda</taxon>
        <taxon>Hexapoda</taxon>
        <taxon>Insecta</taxon>
        <taxon>Pterygota</taxon>
        <taxon>Neoptera</taxon>
        <taxon>Endopterygota</taxon>
        <taxon>Diptera</taxon>
        <taxon>Brachycera</taxon>
        <taxon>Muscomorpha</taxon>
        <taxon>Ephydroidea</taxon>
        <taxon>Drosophilidae</taxon>
        <taxon>Drosophila</taxon>
    </lineage>
</organism>
<dbReference type="EMBL" id="LSRL02000001">
    <property type="protein sequence ID" value="TDG53420.1"/>
    <property type="molecule type" value="Genomic_DNA"/>
</dbReference>
<comment type="caution">
    <text evidence="2">The sequence shown here is derived from an EMBL/GenBank/DDBJ whole genome shotgun (WGS) entry which is preliminary data.</text>
</comment>
<accession>A0A484C0Q5</accession>
<name>A0A484C0Q5_DRONA</name>
<evidence type="ECO:0000256" key="1">
    <source>
        <dbReference type="SAM" id="MobiDB-lite"/>
    </source>
</evidence>
<reference evidence="2 3" key="1">
    <citation type="journal article" date="2019" name="J. Hered.">
        <title>An Improved Genome Assembly for Drosophila navojoa, the Basal Species in the mojavensis Cluster.</title>
        <authorList>
            <person name="Vanderlinde T."/>
            <person name="Dupim E.G."/>
            <person name="Nazario-Yepiz N.O."/>
            <person name="Carvalho A.B."/>
        </authorList>
    </citation>
    <scope>NUCLEOTIDE SEQUENCE [LARGE SCALE GENOMIC DNA]</scope>
    <source>
        <strain evidence="2">Navoj_Jal97</strain>
        <tissue evidence="2">Whole organism</tissue>
    </source>
</reference>
<proteinExistence type="predicted"/>
<dbReference type="OMA" id="GYEFNYT"/>
<evidence type="ECO:0000313" key="3">
    <source>
        <dbReference type="Proteomes" id="UP000295192"/>
    </source>
</evidence>
<feature type="compositionally biased region" description="Basic residues" evidence="1">
    <location>
        <begin position="123"/>
        <end position="136"/>
    </location>
</feature>
<dbReference type="PROSITE" id="PS51257">
    <property type="entry name" value="PROKAR_LIPOPROTEIN"/>
    <property type="match status" value="1"/>
</dbReference>
<feature type="region of interest" description="Disordered" evidence="1">
    <location>
        <begin position="121"/>
        <end position="145"/>
    </location>
</feature>
<dbReference type="Proteomes" id="UP000295192">
    <property type="component" value="Unassembled WGS sequence"/>
</dbReference>
<keyword evidence="3" id="KW-1185">Reference proteome</keyword>
<gene>
    <name evidence="2" type="ORF">AWZ03_000235</name>
</gene>